<reference evidence="3" key="2">
    <citation type="submission" date="2014-05" db="EMBL/GenBank/DDBJ databases">
        <title>Draft genome sequence of Virgibacillus massiliensis Vm-5.</title>
        <authorList>
            <person name="Khelaifia S."/>
            <person name="Croce O."/>
            <person name="Lagier J.C."/>
            <person name="Raoult D."/>
        </authorList>
    </citation>
    <scope>NUCLEOTIDE SEQUENCE [LARGE SCALE GENOMIC DNA]</scope>
    <source>
        <strain evidence="3">Vm-5</strain>
    </source>
</reference>
<dbReference type="EMBL" id="CCDP010000005">
    <property type="protein sequence ID" value="CDQ42116.1"/>
    <property type="molecule type" value="Genomic_DNA"/>
</dbReference>
<dbReference type="RefSeq" id="WP_051739421.1">
    <property type="nucleotide sequence ID" value="NZ_BNER01000014.1"/>
</dbReference>
<dbReference type="eggNOG" id="COG0640">
    <property type="taxonomic scope" value="Bacteria"/>
</dbReference>
<name>A0A024QJJ4_9BACI</name>
<dbReference type="OrthoDB" id="3199595at2"/>
<gene>
    <name evidence="2" type="ORF">BN990_04496</name>
</gene>
<sequence>MDTVIQFRGTIYENGYGLIAQKVMRDRDLSPQAKSIYAYICSFAGVGKDGERTAFPGVELMMKELGIKSEKTYYKHRKQLINKGYITIEKRKDKGKFDNNLYFIEAVPHPKEEKQPTSKKYSTEKTNPQNLPDGKKSSLQNESGKKLRTNSNRVSSLTGFKEEEENKENLFMSELDKFLQGKNIDKETINEIKTTMYNQGVTEFNMDDVLSQYEHMMKKLEYDTIFDFASYFVGGLKRKTSQTKAKRQYSDQKAQEKKLEDAERENRVSVLEFNWLEA</sequence>
<accession>A0A024QJJ4</accession>
<dbReference type="Pfam" id="PF13730">
    <property type="entry name" value="HTH_36"/>
    <property type="match status" value="1"/>
</dbReference>
<dbReference type="Gene3D" id="1.10.10.10">
    <property type="entry name" value="Winged helix-like DNA-binding domain superfamily/Winged helix DNA-binding domain"/>
    <property type="match status" value="1"/>
</dbReference>
<feature type="region of interest" description="Disordered" evidence="1">
    <location>
        <begin position="108"/>
        <end position="162"/>
    </location>
</feature>
<protein>
    <recommendedName>
        <fullName evidence="4">Helix-turn-helix domain-containing protein</fullName>
    </recommendedName>
</protein>
<evidence type="ECO:0000256" key="1">
    <source>
        <dbReference type="SAM" id="MobiDB-lite"/>
    </source>
</evidence>
<comment type="caution">
    <text evidence="2">The sequence shown here is derived from an EMBL/GenBank/DDBJ whole genome shotgun (WGS) entry which is preliminary data.</text>
</comment>
<dbReference type="InterPro" id="IPR036388">
    <property type="entry name" value="WH-like_DNA-bd_sf"/>
</dbReference>
<dbReference type="AlphaFoldDB" id="A0A024QJJ4"/>
<proteinExistence type="predicted"/>
<evidence type="ECO:0000313" key="2">
    <source>
        <dbReference type="EMBL" id="CDQ42116.1"/>
    </source>
</evidence>
<feature type="compositionally biased region" description="Polar residues" evidence="1">
    <location>
        <begin position="118"/>
        <end position="130"/>
    </location>
</feature>
<feature type="compositionally biased region" description="Polar residues" evidence="1">
    <location>
        <begin position="149"/>
        <end position="158"/>
    </location>
</feature>
<dbReference type="Proteomes" id="UP000028875">
    <property type="component" value="Unassembled WGS sequence"/>
</dbReference>
<keyword evidence="3" id="KW-1185">Reference proteome</keyword>
<organism evidence="2 3">
    <name type="scientific">Virgibacillus massiliensis</name>
    <dbReference type="NCBI Taxonomy" id="1462526"/>
    <lineage>
        <taxon>Bacteria</taxon>
        <taxon>Bacillati</taxon>
        <taxon>Bacillota</taxon>
        <taxon>Bacilli</taxon>
        <taxon>Bacillales</taxon>
        <taxon>Bacillaceae</taxon>
        <taxon>Virgibacillus</taxon>
    </lineage>
</organism>
<evidence type="ECO:0008006" key="4">
    <source>
        <dbReference type="Google" id="ProtNLM"/>
    </source>
</evidence>
<evidence type="ECO:0000313" key="3">
    <source>
        <dbReference type="Proteomes" id="UP000028875"/>
    </source>
</evidence>
<dbReference type="STRING" id="1462526.BN990_04496"/>
<reference evidence="2 3" key="1">
    <citation type="submission" date="2014-03" db="EMBL/GenBank/DDBJ databases">
        <authorList>
            <person name="Urmite Genomes U."/>
        </authorList>
    </citation>
    <scope>NUCLEOTIDE SEQUENCE [LARGE SCALE GENOMIC DNA]</scope>
    <source>
        <strain evidence="2 3">Vm-5</strain>
    </source>
</reference>